<evidence type="ECO:0000313" key="2">
    <source>
        <dbReference type="EMBL" id="KAB2817671.1"/>
    </source>
</evidence>
<comment type="caution">
    <text evidence="2">The sequence shown here is derived from an EMBL/GenBank/DDBJ whole genome shotgun (WGS) entry which is preliminary data.</text>
</comment>
<protein>
    <submittedName>
        <fullName evidence="2">Uncharacterized protein</fullName>
    </submittedName>
</protein>
<keyword evidence="3" id="KW-1185">Reference proteome</keyword>
<accession>A0A6L3ZIG5</accession>
<dbReference type="RefSeq" id="WP_151692359.1">
    <property type="nucleotide sequence ID" value="NZ_BMGX01000002.1"/>
</dbReference>
<keyword evidence="1" id="KW-1133">Transmembrane helix</keyword>
<dbReference type="AlphaFoldDB" id="A0A6L3ZIG5"/>
<proteinExistence type="predicted"/>
<name>A0A6L3ZIG5_9FLAO</name>
<gene>
    <name evidence="2" type="ORF">F8C82_04515</name>
</gene>
<evidence type="ECO:0000313" key="3">
    <source>
        <dbReference type="Proteomes" id="UP000484164"/>
    </source>
</evidence>
<reference evidence="2 3" key="1">
    <citation type="submission" date="2019-10" db="EMBL/GenBank/DDBJ databases">
        <title>Genome sequence of Phaeocystidibacter marisrubri JCM30614 (type strain).</title>
        <authorList>
            <person name="Bowman J.P."/>
        </authorList>
    </citation>
    <scope>NUCLEOTIDE SEQUENCE [LARGE SCALE GENOMIC DNA]</scope>
    <source>
        <strain evidence="2 3">JCM 30614</strain>
    </source>
</reference>
<sequence length="120" mass="13779">MDKQSTSLNALATLGWLFLRLIILNALILSAALALGACRYFLEPTDSFLVGFPIQLYFVTFLLSNLVYILGIVFEAVYLQIWDKKIDIRNYETKFFKISLVMILIVAVFGIGMYFIRYFA</sequence>
<feature type="transmembrane region" description="Helical" evidence="1">
    <location>
        <begin position="95"/>
        <end position="116"/>
    </location>
</feature>
<dbReference type="Proteomes" id="UP000484164">
    <property type="component" value="Unassembled WGS sequence"/>
</dbReference>
<feature type="transmembrane region" description="Helical" evidence="1">
    <location>
        <begin position="21"/>
        <end position="42"/>
    </location>
</feature>
<keyword evidence="1" id="KW-0812">Transmembrane</keyword>
<evidence type="ECO:0000256" key="1">
    <source>
        <dbReference type="SAM" id="Phobius"/>
    </source>
</evidence>
<organism evidence="2 3">
    <name type="scientific">Phaeocystidibacter marisrubri</name>
    <dbReference type="NCBI Taxonomy" id="1577780"/>
    <lineage>
        <taxon>Bacteria</taxon>
        <taxon>Pseudomonadati</taxon>
        <taxon>Bacteroidota</taxon>
        <taxon>Flavobacteriia</taxon>
        <taxon>Flavobacteriales</taxon>
        <taxon>Phaeocystidibacteraceae</taxon>
        <taxon>Phaeocystidibacter</taxon>
    </lineage>
</organism>
<feature type="transmembrane region" description="Helical" evidence="1">
    <location>
        <begin position="54"/>
        <end position="74"/>
    </location>
</feature>
<dbReference type="OrthoDB" id="9878187at2"/>
<dbReference type="EMBL" id="WBVQ01000001">
    <property type="protein sequence ID" value="KAB2817671.1"/>
    <property type="molecule type" value="Genomic_DNA"/>
</dbReference>
<keyword evidence="1" id="KW-0472">Membrane</keyword>